<evidence type="ECO:0000259" key="1">
    <source>
        <dbReference type="PROSITE" id="PS50943"/>
    </source>
</evidence>
<name>A0A1C3V1Y5_9HYPH</name>
<feature type="domain" description="HTH cro/C1-type" evidence="1">
    <location>
        <begin position="22"/>
        <end position="75"/>
    </location>
</feature>
<dbReference type="PROSITE" id="PS50943">
    <property type="entry name" value="HTH_CROC1"/>
    <property type="match status" value="1"/>
</dbReference>
<dbReference type="Proteomes" id="UP000199435">
    <property type="component" value="Unassembled WGS sequence"/>
</dbReference>
<proteinExistence type="predicted"/>
<dbReference type="STRING" id="411945.GA0061102_100819"/>
<dbReference type="EMBL" id="FMAH01000008">
    <property type="protein sequence ID" value="SCB21664.1"/>
    <property type="molecule type" value="Genomic_DNA"/>
</dbReference>
<dbReference type="SUPFAM" id="SSF47413">
    <property type="entry name" value="lambda repressor-like DNA-binding domains"/>
    <property type="match status" value="1"/>
</dbReference>
<keyword evidence="3" id="KW-1185">Reference proteome</keyword>
<protein>
    <submittedName>
        <fullName evidence="2">Helix-turn-helix domain-containing protein</fullName>
    </submittedName>
</protein>
<evidence type="ECO:0000313" key="2">
    <source>
        <dbReference type="EMBL" id="SCB21664.1"/>
    </source>
</evidence>
<dbReference type="OrthoDB" id="7365273at2"/>
<reference evidence="3" key="1">
    <citation type="submission" date="2016-08" db="EMBL/GenBank/DDBJ databases">
        <authorList>
            <person name="Varghese N."/>
            <person name="Submissions Spin"/>
        </authorList>
    </citation>
    <scope>NUCLEOTIDE SEQUENCE [LARGE SCALE GENOMIC DNA]</scope>
    <source>
        <strain evidence="3">HAMBI 2971</strain>
    </source>
</reference>
<sequence length="111" mass="11824">MPTPHTPPAAVRRALRKLGADIHDARRRRKLPMAVVAERAFTSRSTLQRVEAGDTNVSIGIYAGVLQALGLLEGLSQLADISNDSVGQALANADLPKHVHLKRPAGSSRDG</sequence>
<dbReference type="InterPro" id="IPR010982">
    <property type="entry name" value="Lambda_DNA-bd_dom_sf"/>
</dbReference>
<dbReference type="Gene3D" id="1.10.260.40">
    <property type="entry name" value="lambda repressor-like DNA-binding domains"/>
    <property type="match status" value="1"/>
</dbReference>
<dbReference type="Pfam" id="PF13560">
    <property type="entry name" value="HTH_31"/>
    <property type="match status" value="1"/>
</dbReference>
<dbReference type="GO" id="GO:0003677">
    <property type="term" value="F:DNA binding"/>
    <property type="evidence" value="ECO:0007669"/>
    <property type="project" value="InterPro"/>
</dbReference>
<organism evidence="2 3">
    <name type="scientific">Rhizobium miluonense</name>
    <dbReference type="NCBI Taxonomy" id="411945"/>
    <lineage>
        <taxon>Bacteria</taxon>
        <taxon>Pseudomonadati</taxon>
        <taxon>Pseudomonadota</taxon>
        <taxon>Alphaproteobacteria</taxon>
        <taxon>Hyphomicrobiales</taxon>
        <taxon>Rhizobiaceae</taxon>
        <taxon>Rhizobium/Agrobacterium group</taxon>
        <taxon>Rhizobium</taxon>
    </lineage>
</organism>
<accession>A0A1C3V1Y5</accession>
<evidence type="ECO:0000313" key="3">
    <source>
        <dbReference type="Proteomes" id="UP000199435"/>
    </source>
</evidence>
<gene>
    <name evidence="2" type="ORF">GA0061102_100819</name>
</gene>
<dbReference type="CDD" id="cd00093">
    <property type="entry name" value="HTH_XRE"/>
    <property type="match status" value="1"/>
</dbReference>
<dbReference type="RefSeq" id="WP_092846344.1">
    <property type="nucleotide sequence ID" value="NZ_FMAH01000008.1"/>
</dbReference>
<dbReference type="AlphaFoldDB" id="A0A1C3V1Y5"/>
<dbReference type="InterPro" id="IPR001387">
    <property type="entry name" value="Cro/C1-type_HTH"/>
</dbReference>